<reference evidence="6 7" key="1">
    <citation type="submission" date="2024-03" db="EMBL/GenBank/DDBJ databases">
        <title>High-quality draft genome sequencing of Tistrella sp. BH-R2-4.</title>
        <authorList>
            <person name="Dong C."/>
        </authorList>
    </citation>
    <scope>NUCLEOTIDE SEQUENCE [LARGE SCALE GENOMIC DNA]</scope>
    <source>
        <strain evidence="6 7">BH-R2-4</strain>
    </source>
</reference>
<keyword evidence="1 4" id="KW-0349">Heme</keyword>
<proteinExistence type="predicted"/>
<dbReference type="PIRSF" id="PIRSF028099">
    <property type="entry name" value="DUF1111"/>
    <property type="match status" value="1"/>
</dbReference>
<evidence type="ECO:0000313" key="6">
    <source>
        <dbReference type="EMBL" id="MEN2986956.1"/>
    </source>
</evidence>
<evidence type="ECO:0000259" key="5">
    <source>
        <dbReference type="PROSITE" id="PS51007"/>
    </source>
</evidence>
<dbReference type="PANTHER" id="PTHR30600">
    <property type="entry name" value="CYTOCHROME C PEROXIDASE-RELATED"/>
    <property type="match status" value="1"/>
</dbReference>
<dbReference type="Gene3D" id="1.10.760.10">
    <property type="entry name" value="Cytochrome c-like domain"/>
    <property type="match status" value="1"/>
</dbReference>
<protein>
    <submittedName>
        <fullName evidence="6">Di-heme oxidoredictase family protein</fullName>
    </submittedName>
</protein>
<evidence type="ECO:0000256" key="1">
    <source>
        <dbReference type="ARBA" id="ARBA00022617"/>
    </source>
</evidence>
<dbReference type="EMBL" id="JBBKTW010000001">
    <property type="protein sequence ID" value="MEN2986956.1"/>
    <property type="molecule type" value="Genomic_DNA"/>
</dbReference>
<evidence type="ECO:0000256" key="3">
    <source>
        <dbReference type="ARBA" id="ARBA00023004"/>
    </source>
</evidence>
<evidence type="ECO:0000313" key="7">
    <source>
        <dbReference type="Proteomes" id="UP001413721"/>
    </source>
</evidence>
<name>A0ABU9YDV6_9PROT</name>
<organism evidence="6 7">
    <name type="scientific">Tistrella arctica</name>
    <dbReference type="NCBI Taxonomy" id="3133430"/>
    <lineage>
        <taxon>Bacteria</taxon>
        <taxon>Pseudomonadati</taxon>
        <taxon>Pseudomonadota</taxon>
        <taxon>Alphaproteobacteria</taxon>
        <taxon>Geminicoccales</taxon>
        <taxon>Geminicoccaceae</taxon>
        <taxon>Tistrella</taxon>
    </lineage>
</organism>
<keyword evidence="3 4" id="KW-0408">Iron</keyword>
<dbReference type="Proteomes" id="UP001413721">
    <property type="component" value="Unassembled WGS sequence"/>
</dbReference>
<accession>A0ABU9YDV6</accession>
<comment type="caution">
    <text evidence="6">The sequence shown here is derived from an EMBL/GenBank/DDBJ whole genome shotgun (WGS) entry which is preliminary data.</text>
</comment>
<gene>
    <name evidence="6" type="ORF">WG926_01475</name>
</gene>
<evidence type="ECO:0000256" key="2">
    <source>
        <dbReference type="ARBA" id="ARBA00022723"/>
    </source>
</evidence>
<feature type="domain" description="Cytochrome c" evidence="5">
    <location>
        <begin position="401"/>
        <end position="533"/>
    </location>
</feature>
<dbReference type="PROSITE" id="PS51007">
    <property type="entry name" value="CYTC"/>
    <property type="match status" value="1"/>
</dbReference>
<keyword evidence="7" id="KW-1185">Reference proteome</keyword>
<dbReference type="InterPro" id="IPR010538">
    <property type="entry name" value="DHOR"/>
</dbReference>
<dbReference type="PANTHER" id="PTHR30600:SF4">
    <property type="entry name" value="CYTOCHROME C DOMAIN-CONTAINING PROTEIN"/>
    <property type="match status" value="1"/>
</dbReference>
<dbReference type="SUPFAM" id="SSF46626">
    <property type="entry name" value="Cytochrome c"/>
    <property type="match status" value="1"/>
</dbReference>
<dbReference type="InterPro" id="IPR036909">
    <property type="entry name" value="Cyt_c-like_dom_sf"/>
</dbReference>
<dbReference type="InterPro" id="IPR051395">
    <property type="entry name" value="Cytochrome_c_Peroxidase/MauG"/>
</dbReference>
<keyword evidence="2 4" id="KW-0479">Metal-binding</keyword>
<evidence type="ECO:0000256" key="4">
    <source>
        <dbReference type="PROSITE-ProRule" id="PRU00433"/>
    </source>
</evidence>
<dbReference type="InterPro" id="IPR009056">
    <property type="entry name" value="Cyt_c-like_dom"/>
</dbReference>
<sequence>MTIATTRGRWIRSAGYAAGMIAVLGVQQAASSPPPIATVDIPAEVAEQPDPHLWAVPRTKAERARIAAVIRPTTDFTRAEEYEVRPGGAATTMKQVNRDIFSQSSANMPFESELDFKVGNGLFRKIWVSSPSSTRASDGLGPLFNARSCQSCHIKDGRGHPPAGEDDDRVSIFLRLSVPPRTDELKAAIAAHLLTVVPEPSYGGQLQDLAVQGVPSEGRMEISYREMPVTLSDGETASLRVPTYSIGDPGYGPLDPEVMLSPRVAPPMIGLGLLEAVPARDILANADPDDADGDGISGRPNFAFSPEFQRVMLGRFGWKAGTPTIRQQSADAFAGDMGISNDLHPAGYGECTEAQMACRDAPDGADADDRDGFEIDGPGLDLVTFYSRNLAVPARRDVDDPQVLRGKQVFNDTGCIACHTPKFVTARLTDRPEQSFQLIWPYSDLLLHDMGPGLADDRPEGAATGFEWRTAPLWGIGLTATVDEPAHFLHDGRARSLLEAVLWHGGEAEAQKQAVMTMPKPDRDALIRFLESL</sequence>
<dbReference type="Pfam" id="PF06537">
    <property type="entry name" value="DHOR"/>
    <property type="match status" value="1"/>
</dbReference>